<sequence length="228" mass="25493">MKLSIRNTFVGFATALTLTAVGFNTTTENAEAASYKKSADVSEFQGDINWKKAAKQLDFVITRVQAGNPGDTNYHYDTKSKENAKGARDNGLPLGQYEYSQFTSVKDAKQEAKSFYQHADKNAKFYVLDNESRSTDNGSERDFVKAWAAQMKKLTDKPLVYYSSESFAKDNNIDTSAFNGNWIANYSEKPSSKTDLWQYSSEGTVDGIDGNVDMDTTLNTKTVNSWFK</sequence>
<dbReference type="PANTHER" id="PTHR34135:SF1">
    <property type="entry name" value="GLYCOSYL HYDROLASE FAMILY 25"/>
    <property type="match status" value="1"/>
</dbReference>
<accession>A0A2V1N1F5</accession>
<dbReference type="GO" id="GO:0016998">
    <property type="term" value="P:cell wall macromolecule catabolic process"/>
    <property type="evidence" value="ECO:0007669"/>
    <property type="project" value="InterPro"/>
</dbReference>
<evidence type="ECO:0000313" key="2">
    <source>
        <dbReference type="EMBL" id="PWG00215.1"/>
    </source>
</evidence>
<dbReference type="EMBL" id="QCXQ01000002">
    <property type="protein sequence ID" value="PWG00215.1"/>
    <property type="molecule type" value="Genomic_DNA"/>
</dbReference>
<dbReference type="AlphaFoldDB" id="A0A2V1N1F5"/>
<organism evidence="2 3">
    <name type="scientific">Levilactobacillus bambusae</name>
    <dbReference type="NCBI Taxonomy" id="2024736"/>
    <lineage>
        <taxon>Bacteria</taxon>
        <taxon>Bacillati</taxon>
        <taxon>Bacillota</taxon>
        <taxon>Bacilli</taxon>
        <taxon>Lactobacillales</taxon>
        <taxon>Lactobacillaceae</taxon>
        <taxon>Levilactobacillus</taxon>
    </lineage>
</organism>
<keyword evidence="3" id="KW-1185">Reference proteome</keyword>
<dbReference type="GO" id="GO:0003796">
    <property type="term" value="F:lysozyme activity"/>
    <property type="evidence" value="ECO:0007669"/>
    <property type="project" value="InterPro"/>
</dbReference>
<dbReference type="Pfam" id="PF01183">
    <property type="entry name" value="Glyco_hydro_25"/>
    <property type="match status" value="1"/>
</dbReference>
<evidence type="ECO:0000313" key="3">
    <source>
        <dbReference type="Proteomes" id="UP000245080"/>
    </source>
</evidence>
<proteinExistence type="inferred from homology"/>
<name>A0A2V1N1F5_9LACO</name>
<dbReference type="Gene3D" id="3.20.20.80">
    <property type="entry name" value="Glycosidases"/>
    <property type="match status" value="1"/>
</dbReference>
<dbReference type="OrthoDB" id="5056238at2"/>
<protein>
    <submittedName>
        <fullName evidence="2">1,4-beta-N-acetylmuramidase</fullName>
    </submittedName>
</protein>
<dbReference type="InterPro" id="IPR002053">
    <property type="entry name" value="Glyco_hydro_25"/>
</dbReference>
<evidence type="ECO:0000256" key="1">
    <source>
        <dbReference type="ARBA" id="ARBA00010646"/>
    </source>
</evidence>
<dbReference type="Proteomes" id="UP000245080">
    <property type="component" value="Unassembled WGS sequence"/>
</dbReference>
<comment type="similarity">
    <text evidence="1">Belongs to the glycosyl hydrolase 25 family.</text>
</comment>
<dbReference type="InterPro" id="IPR017853">
    <property type="entry name" value="GH"/>
</dbReference>
<dbReference type="PROSITE" id="PS51904">
    <property type="entry name" value="GLYCOSYL_HYDROL_F25_2"/>
    <property type="match status" value="1"/>
</dbReference>
<dbReference type="PANTHER" id="PTHR34135">
    <property type="entry name" value="LYSOZYME"/>
    <property type="match status" value="1"/>
</dbReference>
<comment type="caution">
    <text evidence="2">The sequence shown here is derived from an EMBL/GenBank/DDBJ whole genome shotgun (WGS) entry which is preliminary data.</text>
</comment>
<reference evidence="2 3" key="1">
    <citation type="journal article" date="2018" name="Int. J. Syst. Evol. Microbiol.">
        <title>Lactobacillus bambusae sp. nov., isolated from a traditional fermented Ma-bamboo shoots of Taiwan.</title>
        <authorList>
            <person name="Wang L.-T."/>
        </authorList>
    </citation>
    <scope>NUCLEOTIDE SEQUENCE [LARGE SCALE GENOMIC DNA]</scope>
    <source>
        <strain evidence="2 3">BS-W1</strain>
    </source>
</reference>
<dbReference type="GO" id="GO:0016052">
    <property type="term" value="P:carbohydrate catabolic process"/>
    <property type="evidence" value="ECO:0007669"/>
    <property type="project" value="TreeGrafter"/>
</dbReference>
<dbReference type="RefSeq" id="WP_109250162.1">
    <property type="nucleotide sequence ID" value="NZ_QCXQ01000002.1"/>
</dbReference>
<dbReference type="SUPFAM" id="SSF51445">
    <property type="entry name" value="(Trans)glycosidases"/>
    <property type="match status" value="1"/>
</dbReference>
<gene>
    <name evidence="2" type="ORF">DCM90_04585</name>
</gene>
<dbReference type="GO" id="GO:0009253">
    <property type="term" value="P:peptidoglycan catabolic process"/>
    <property type="evidence" value="ECO:0007669"/>
    <property type="project" value="InterPro"/>
</dbReference>